<dbReference type="PANTHER" id="PTHR46082">
    <property type="entry name" value="ATP/GTP-BINDING PROTEIN-RELATED"/>
    <property type="match status" value="1"/>
</dbReference>
<evidence type="ECO:0000313" key="3">
    <source>
        <dbReference type="Proteomes" id="UP001489902"/>
    </source>
</evidence>
<dbReference type="InterPro" id="IPR000845">
    <property type="entry name" value="Nucleoside_phosphorylase_d"/>
</dbReference>
<feature type="domain" description="Nucleoside phosphorylase" evidence="1">
    <location>
        <begin position="22"/>
        <end position="188"/>
    </location>
</feature>
<accession>A0ABZ2WVM9</accession>
<gene>
    <name evidence="2" type="ORF">QYS62_004996</name>
</gene>
<dbReference type="PANTHER" id="PTHR46082:SF6">
    <property type="entry name" value="AAA+ ATPASE DOMAIN-CONTAINING PROTEIN-RELATED"/>
    <property type="match status" value="1"/>
</dbReference>
<dbReference type="Gene3D" id="3.40.50.1580">
    <property type="entry name" value="Nucleoside phosphorylase domain"/>
    <property type="match status" value="1"/>
</dbReference>
<evidence type="ECO:0000313" key="2">
    <source>
        <dbReference type="EMBL" id="WZH43982.1"/>
    </source>
</evidence>
<sequence>MSHVVDEFWDRSKLKTSASDPNKYSIGRIGDRNVVLVQPPGTGKVNAAIAAAHLRVNFPSLELVLVTGVCGGVPATPSGEEISLGDVVISNDIVQHDFGRRGSNGFEVKDSPHERLGTQPMRVRNFVTLFEANRPRERLEDRAAVILGDLQSRNKAYEPVAKERDNRSHRPVVFVGRVGSGDTIRSAAERDTVAKSHDIIAFEREGAGIWDAVPCIIVKGVCDDFDGRKSKVPQHFAAAAAAAVSRALIEKYPTTDRPK</sequence>
<dbReference type="CDD" id="cd09008">
    <property type="entry name" value="MTAN"/>
    <property type="match status" value="1"/>
</dbReference>
<keyword evidence="3" id="KW-1185">Reference proteome</keyword>
<dbReference type="SUPFAM" id="SSF53167">
    <property type="entry name" value="Purine and uridine phosphorylases"/>
    <property type="match status" value="1"/>
</dbReference>
<organism evidence="2 3">
    <name type="scientific">Fusarium acuminatum</name>
    <dbReference type="NCBI Taxonomy" id="5515"/>
    <lineage>
        <taxon>Eukaryota</taxon>
        <taxon>Fungi</taxon>
        <taxon>Dikarya</taxon>
        <taxon>Ascomycota</taxon>
        <taxon>Pezizomycotina</taxon>
        <taxon>Sordariomycetes</taxon>
        <taxon>Hypocreomycetidae</taxon>
        <taxon>Hypocreales</taxon>
        <taxon>Nectriaceae</taxon>
        <taxon>Fusarium</taxon>
        <taxon>Fusarium tricinctum species complex</taxon>
    </lineage>
</organism>
<dbReference type="Proteomes" id="UP001489902">
    <property type="component" value="Chromosome 2"/>
</dbReference>
<name>A0ABZ2WVM9_9HYPO</name>
<evidence type="ECO:0000259" key="1">
    <source>
        <dbReference type="Pfam" id="PF01048"/>
    </source>
</evidence>
<reference evidence="2 3" key="1">
    <citation type="submission" date="2024-04" db="EMBL/GenBank/DDBJ databases">
        <title>Complete genome sequence of Fusarium acuminatum.</title>
        <authorList>
            <person name="Lan B."/>
        </authorList>
    </citation>
    <scope>NUCLEOTIDE SEQUENCE [LARGE SCALE GENOMIC DNA]</scope>
    <source>
        <strain evidence="2">1A</strain>
    </source>
</reference>
<dbReference type="Pfam" id="PF01048">
    <property type="entry name" value="PNP_UDP_1"/>
    <property type="match status" value="1"/>
</dbReference>
<dbReference type="InterPro" id="IPR053137">
    <property type="entry name" value="NLR-like"/>
</dbReference>
<protein>
    <submittedName>
        <fullName evidence="2">Nb-arc tpr domain-containing protein</fullName>
    </submittedName>
</protein>
<dbReference type="InterPro" id="IPR035994">
    <property type="entry name" value="Nucleoside_phosphorylase_sf"/>
</dbReference>
<dbReference type="EMBL" id="CP151261">
    <property type="protein sequence ID" value="WZH43982.1"/>
    <property type="molecule type" value="Genomic_DNA"/>
</dbReference>
<proteinExistence type="predicted"/>